<dbReference type="SUPFAM" id="SSF103196">
    <property type="entry name" value="Roadblock/LC7 domain"/>
    <property type="match status" value="1"/>
</dbReference>
<dbReference type="SMART" id="SM00960">
    <property type="entry name" value="Robl_LC7"/>
    <property type="match status" value="1"/>
</dbReference>
<reference evidence="2 3" key="1">
    <citation type="submission" date="2024-02" db="EMBL/GenBank/DDBJ databases">
        <title>Deinococcus xinjiangensis NBRC 107630.</title>
        <authorList>
            <person name="Ichikawa N."/>
            <person name="Katano-Makiyama Y."/>
            <person name="Hidaka K."/>
        </authorList>
    </citation>
    <scope>NUCLEOTIDE SEQUENCE [LARGE SCALE GENOMIC DNA]</scope>
    <source>
        <strain evidence="2 3">NBRC 107630</strain>
    </source>
</reference>
<keyword evidence="3" id="KW-1185">Reference proteome</keyword>
<gene>
    <name evidence="2" type="ORF">Dxin01_00900</name>
</gene>
<organism evidence="2 3">
    <name type="scientific">Deinococcus xinjiangensis</name>
    <dbReference type="NCBI Taxonomy" id="457454"/>
    <lineage>
        <taxon>Bacteria</taxon>
        <taxon>Thermotogati</taxon>
        <taxon>Deinococcota</taxon>
        <taxon>Deinococci</taxon>
        <taxon>Deinococcales</taxon>
        <taxon>Deinococcaceae</taxon>
        <taxon>Deinococcus</taxon>
    </lineage>
</organism>
<dbReference type="InterPro" id="IPR004942">
    <property type="entry name" value="Roadblock/LAMTOR2_dom"/>
</dbReference>
<evidence type="ECO:0000313" key="2">
    <source>
        <dbReference type="EMBL" id="GAA5501169.1"/>
    </source>
</evidence>
<proteinExistence type="predicted"/>
<comment type="caution">
    <text evidence="2">The sequence shown here is derived from an EMBL/GenBank/DDBJ whole genome shotgun (WGS) entry which is preliminary data.</text>
</comment>
<feature type="domain" description="Roadblock/LAMTOR2" evidence="1">
    <location>
        <begin position="143"/>
        <end position="222"/>
    </location>
</feature>
<sequence length="242" mass="25813">MTNSVYNMIAQALSASVSARAAETMLQAALKEKGFNPDEITAPEMQDVLSGPLMMRLSAAIPPARARAELLTLSRSLADQYPKAPTLFTDVGSFASWDDTTISPINPMHDAPDLTADDFEFDDPEFSSGLSERTFALGEASGQEALIQHLGRMQGVQGVMVSRANGEVLRVKAMRDAKGLSAVIAATAMLFQKRKLSLMSVDLVTQTVCMRPIGGYCVAVVAGPHVNIGRLLAELQQVGDAA</sequence>
<dbReference type="RefSeq" id="WP_353541141.1">
    <property type="nucleotide sequence ID" value="NZ_BAABRN010000007.1"/>
</dbReference>
<dbReference type="EMBL" id="BAABRN010000007">
    <property type="protein sequence ID" value="GAA5501169.1"/>
    <property type="molecule type" value="Genomic_DNA"/>
</dbReference>
<dbReference type="Proteomes" id="UP001458946">
    <property type="component" value="Unassembled WGS sequence"/>
</dbReference>
<protein>
    <recommendedName>
        <fullName evidence="1">Roadblock/LAMTOR2 domain-containing protein</fullName>
    </recommendedName>
</protein>
<name>A0ABP9V7C1_9DEIO</name>
<evidence type="ECO:0000259" key="1">
    <source>
        <dbReference type="SMART" id="SM00960"/>
    </source>
</evidence>
<accession>A0ABP9V7C1</accession>
<evidence type="ECO:0000313" key="3">
    <source>
        <dbReference type="Proteomes" id="UP001458946"/>
    </source>
</evidence>